<dbReference type="PANTHER" id="PTHR33198:SF20">
    <property type="entry name" value="RETROTRANSPOSON GAG DOMAIN-CONTAINING PROTEIN"/>
    <property type="match status" value="1"/>
</dbReference>
<gene>
    <name evidence="1" type="ORF">PACLA_8A070905</name>
</gene>
<name>A0A6S7FVG8_PARCT</name>
<sequence length="297" mass="33635">MSEIPGCGSGGWTLVMKVDGNQTDFNYSSPAWMLCNIAAFGFIFVQLSGAQIYKRRLDETTSLPNDKEYGSEMFSNSQYDNIVREQVATMQVASGSEDKDNPIKIAILLNFAGEDAIEVFNTFAFSAGDDKKLDKVIEQFERYCNPRKNVVFERYQFWKITQRDSETVDQFVTRLKNKVKSCEYTSVDDMVRDKFVFSIQDLTVKERLLREEKLTLEKAISMARAAEASKEQIKVMNASAQSSEANQSVNVLRYDANQGKGQIGSRREKTKSEKCGFCGMVHALRSCPGIRQNMQLL</sequence>
<evidence type="ECO:0000313" key="1">
    <source>
        <dbReference type="EMBL" id="CAB3980162.1"/>
    </source>
</evidence>
<accession>A0A6S7FVG8</accession>
<dbReference type="Proteomes" id="UP001152795">
    <property type="component" value="Unassembled WGS sequence"/>
</dbReference>
<protein>
    <submittedName>
        <fullName evidence="1">Uncharacterized protein</fullName>
    </submittedName>
</protein>
<keyword evidence="2" id="KW-1185">Reference proteome</keyword>
<dbReference type="PANTHER" id="PTHR33198">
    <property type="entry name" value="ANK_REP_REGION DOMAIN-CONTAINING PROTEIN-RELATED"/>
    <property type="match status" value="1"/>
</dbReference>
<dbReference type="EMBL" id="CACRXK020000264">
    <property type="protein sequence ID" value="CAB3980162.1"/>
    <property type="molecule type" value="Genomic_DNA"/>
</dbReference>
<reference evidence="1" key="1">
    <citation type="submission" date="2020-04" db="EMBL/GenBank/DDBJ databases">
        <authorList>
            <person name="Alioto T."/>
            <person name="Alioto T."/>
            <person name="Gomez Garrido J."/>
        </authorList>
    </citation>
    <scope>NUCLEOTIDE SEQUENCE</scope>
    <source>
        <strain evidence="1">A484AB</strain>
    </source>
</reference>
<comment type="caution">
    <text evidence="1">The sequence shown here is derived from an EMBL/GenBank/DDBJ whole genome shotgun (WGS) entry which is preliminary data.</text>
</comment>
<evidence type="ECO:0000313" key="2">
    <source>
        <dbReference type="Proteomes" id="UP001152795"/>
    </source>
</evidence>
<dbReference type="AlphaFoldDB" id="A0A6S7FVG8"/>
<proteinExistence type="predicted"/>
<organism evidence="1 2">
    <name type="scientific">Paramuricea clavata</name>
    <name type="common">Red gorgonian</name>
    <name type="synonym">Violescent sea-whip</name>
    <dbReference type="NCBI Taxonomy" id="317549"/>
    <lineage>
        <taxon>Eukaryota</taxon>
        <taxon>Metazoa</taxon>
        <taxon>Cnidaria</taxon>
        <taxon>Anthozoa</taxon>
        <taxon>Octocorallia</taxon>
        <taxon>Malacalcyonacea</taxon>
        <taxon>Plexauridae</taxon>
        <taxon>Paramuricea</taxon>
    </lineage>
</organism>